<reference evidence="2 3" key="1">
    <citation type="submission" date="2020-08" db="EMBL/GenBank/DDBJ databases">
        <title>A Genomic Blueprint of the Chicken Gut Microbiome.</title>
        <authorList>
            <person name="Gilroy R."/>
            <person name="Ravi A."/>
            <person name="Getino M."/>
            <person name="Pursley I."/>
            <person name="Horton D.L."/>
            <person name="Alikhan N.-F."/>
            <person name="Baker D."/>
            <person name="Gharbi K."/>
            <person name="Hall N."/>
            <person name="Watson M."/>
            <person name="Adriaenssens E.M."/>
            <person name="Foster-Nyarko E."/>
            <person name="Jarju S."/>
            <person name="Secka A."/>
            <person name="Antonio M."/>
            <person name="Oren A."/>
            <person name="Chaudhuri R."/>
            <person name="La Ragione R.M."/>
            <person name="Hildebrand F."/>
            <person name="Pallen M.J."/>
        </authorList>
    </citation>
    <scope>NUCLEOTIDE SEQUENCE [LARGE SCALE GENOMIC DNA]</scope>
    <source>
        <strain evidence="2 3">Sa2CUA2</strain>
    </source>
</reference>
<sequence length="235" mass="25492">MKLKRFSALLLMVGALGVAGCITKLPTALYQLDSGSPTVSEKSSGLAVLLQRIDIADYLGDATLMQRQPDGSLVADQDARWAGNLADNINNVMLRRLSWRLDDQRLALAPAPGLNPDIQVHVSIDRLDSGPLKPAVLEAQWRLLDRKGQLLSSRLIRLEESHLGNVADQVRAQSEVLQQLAEQLAGDIQPLARQIAAARKSEAAKAARAAQSTAEPAPKIPVAEPVRADVEVYRF</sequence>
<dbReference type="EMBL" id="JACSQG010000011">
    <property type="protein sequence ID" value="MBD7978651.1"/>
    <property type="molecule type" value="Genomic_DNA"/>
</dbReference>
<accession>A0ABR8TSA7</accession>
<keyword evidence="3" id="KW-1185">Reference proteome</keyword>
<dbReference type="RefSeq" id="WP_251837438.1">
    <property type="nucleotide sequence ID" value="NZ_JACSQG010000011.1"/>
</dbReference>
<organism evidence="2 3">
    <name type="scientific">Serpens gallinarum</name>
    <dbReference type="NCBI Taxonomy" id="2763075"/>
    <lineage>
        <taxon>Bacteria</taxon>
        <taxon>Pseudomonadati</taxon>
        <taxon>Pseudomonadota</taxon>
        <taxon>Gammaproteobacteria</taxon>
        <taxon>Pseudomonadales</taxon>
        <taxon>Pseudomonadaceae</taxon>
        <taxon>Pseudomonas</taxon>
    </lineage>
</organism>
<gene>
    <name evidence="2" type="ORF">H9642_15815</name>
</gene>
<dbReference type="PROSITE" id="PS51257">
    <property type="entry name" value="PROKAR_LIPOPROTEIN"/>
    <property type="match status" value="1"/>
</dbReference>
<dbReference type="Gene3D" id="3.40.50.10610">
    <property type="entry name" value="ABC-type transport auxiliary lipoprotein component"/>
    <property type="match status" value="1"/>
</dbReference>
<dbReference type="InterPro" id="IPR005586">
    <property type="entry name" value="ABC_trans_aux"/>
</dbReference>
<evidence type="ECO:0000313" key="3">
    <source>
        <dbReference type="Proteomes" id="UP000611945"/>
    </source>
</evidence>
<proteinExistence type="predicted"/>
<comment type="caution">
    <text evidence="2">The sequence shown here is derived from an EMBL/GenBank/DDBJ whole genome shotgun (WGS) entry which is preliminary data.</text>
</comment>
<dbReference type="Proteomes" id="UP000611945">
    <property type="component" value="Unassembled WGS sequence"/>
</dbReference>
<dbReference type="SUPFAM" id="SSF159594">
    <property type="entry name" value="XCC0632-like"/>
    <property type="match status" value="1"/>
</dbReference>
<name>A0ABR8TSA7_9PSED</name>
<evidence type="ECO:0000259" key="1">
    <source>
        <dbReference type="Pfam" id="PF03886"/>
    </source>
</evidence>
<protein>
    <submittedName>
        <fullName evidence="2">Membrane integrity-associated transporter subunit PqiC</fullName>
    </submittedName>
</protein>
<evidence type="ECO:0000313" key="2">
    <source>
        <dbReference type="EMBL" id="MBD7978651.1"/>
    </source>
</evidence>
<dbReference type="Pfam" id="PF03886">
    <property type="entry name" value="ABC_trans_aux"/>
    <property type="match status" value="1"/>
</dbReference>
<feature type="domain" description="ABC-type transport auxiliary lipoprotein component" evidence="1">
    <location>
        <begin position="30"/>
        <end position="185"/>
    </location>
</feature>